<dbReference type="KEGG" id="mcak:MCCS_19920"/>
<dbReference type="AlphaFoldDB" id="A0A1W7ADB2"/>
<name>A0A1W7ADB2_9STAP</name>
<keyword evidence="2" id="KW-1185">Reference proteome</keyword>
<dbReference type="EMBL" id="CP021059">
    <property type="protein sequence ID" value="ARQ07607.1"/>
    <property type="molecule type" value="Genomic_DNA"/>
</dbReference>
<reference evidence="1 2" key="1">
    <citation type="journal article" date="2017" name="Int. J. Syst. Evol. Microbiol.">
        <title>Macrococcus canis sp. nov., a skin bacterium associated with infections in dogs.</title>
        <authorList>
            <person name="Gobeli Brawand S."/>
            <person name="Cotting K."/>
            <person name="Gomez-Sanz E."/>
            <person name="Collaud A."/>
            <person name="Thomann A."/>
            <person name="Brodard I."/>
            <person name="Rodriguez-Campos S."/>
            <person name="Strauss C."/>
            <person name="Perreten V."/>
        </authorList>
    </citation>
    <scope>NUCLEOTIDE SEQUENCE [LARGE SCALE GENOMIC DNA]</scope>
    <source>
        <strain evidence="1 2">KM45013</strain>
    </source>
</reference>
<accession>A0A1W7ADB2</accession>
<organism evidence="1 2">
    <name type="scientific">Macrococcoides canis</name>
    <dbReference type="NCBI Taxonomy" id="1855823"/>
    <lineage>
        <taxon>Bacteria</taxon>
        <taxon>Bacillati</taxon>
        <taxon>Bacillota</taxon>
        <taxon>Bacilli</taxon>
        <taxon>Bacillales</taxon>
        <taxon>Staphylococcaceae</taxon>
        <taxon>Macrococcoides</taxon>
    </lineage>
</organism>
<dbReference type="Proteomes" id="UP000194154">
    <property type="component" value="Chromosome"/>
</dbReference>
<evidence type="ECO:0000313" key="2">
    <source>
        <dbReference type="Proteomes" id="UP000194154"/>
    </source>
</evidence>
<sequence>MNTLLIGVVCIAFLTAILTAGRESSYGLKEEDLDK</sequence>
<proteinExistence type="predicted"/>
<gene>
    <name evidence="1" type="ORF">MCCS_19920</name>
</gene>
<evidence type="ECO:0000313" key="1">
    <source>
        <dbReference type="EMBL" id="ARQ07607.1"/>
    </source>
</evidence>
<protein>
    <submittedName>
        <fullName evidence="1">Uncharacterized protein</fullName>
    </submittedName>
</protein>